<sequence>MNSTPATPRVDLYAPIHKALRSMMMETLHAAGRVDVHDATDLHDLCERVLALSVACASHMRHENDFIHPALEMRAPGTSRYAACEHTQQRAAIVGLHEAAARLGTACPATQRAACAQDLYRKLCIFTAENLDHMLAEEVEHNPVLWACYSDSELQALQGRILAATPPAENLAMLRWMIPALPPTERAETLAALRASASVPVFTATLHAVQPHLSGKDWAKLGDALAPARKVA</sequence>
<dbReference type="CDD" id="cd12109">
    <property type="entry name" value="Hr_FBXL5"/>
    <property type="match status" value="1"/>
</dbReference>
<dbReference type="EMBL" id="CP060790">
    <property type="protein sequence ID" value="QNP58737.1"/>
    <property type="molecule type" value="Genomic_DNA"/>
</dbReference>
<proteinExistence type="predicted"/>
<name>A0A7H0HDX1_9BURK</name>
<accession>A0A7H0HDX1</accession>
<reference evidence="1 2" key="1">
    <citation type="submission" date="2020-08" db="EMBL/GenBank/DDBJ databases">
        <title>Genome sequence of Acidovorax monticola KACC 19171T.</title>
        <authorList>
            <person name="Hyun D.-W."/>
            <person name="Bae J.-W."/>
        </authorList>
    </citation>
    <scope>NUCLEOTIDE SEQUENCE [LARGE SCALE GENOMIC DNA]</scope>
    <source>
        <strain evidence="1 2">KACC 19171</strain>
    </source>
</reference>
<evidence type="ECO:0008006" key="3">
    <source>
        <dbReference type="Google" id="ProtNLM"/>
    </source>
</evidence>
<organism evidence="1 2">
    <name type="scientific">Paenacidovorax monticola</name>
    <dbReference type="NCBI Taxonomy" id="1926868"/>
    <lineage>
        <taxon>Bacteria</taxon>
        <taxon>Pseudomonadati</taxon>
        <taxon>Pseudomonadota</taxon>
        <taxon>Betaproteobacteria</taxon>
        <taxon>Burkholderiales</taxon>
        <taxon>Comamonadaceae</taxon>
        <taxon>Paenacidovorax</taxon>
    </lineage>
</organism>
<dbReference type="GO" id="GO:0006879">
    <property type="term" value="P:intracellular iron ion homeostasis"/>
    <property type="evidence" value="ECO:0007669"/>
    <property type="project" value="InterPro"/>
</dbReference>
<dbReference type="Proteomes" id="UP000516057">
    <property type="component" value="Chromosome"/>
</dbReference>
<keyword evidence="2" id="KW-1185">Reference proteome</keyword>
<dbReference type="RefSeq" id="WP_187735724.1">
    <property type="nucleotide sequence ID" value="NZ_CP060790.1"/>
</dbReference>
<dbReference type="KEGG" id="amon:H9L24_17525"/>
<evidence type="ECO:0000313" key="1">
    <source>
        <dbReference type="EMBL" id="QNP58737.1"/>
    </source>
</evidence>
<evidence type="ECO:0000313" key="2">
    <source>
        <dbReference type="Proteomes" id="UP000516057"/>
    </source>
</evidence>
<protein>
    <recommendedName>
        <fullName evidence="3">Hemerythrin domain-containing protein</fullName>
    </recommendedName>
</protein>
<gene>
    <name evidence="1" type="ORF">H9L24_17525</name>
</gene>
<dbReference type="AlphaFoldDB" id="A0A7H0HDX1"/>
<dbReference type="InterPro" id="IPR045808">
    <property type="entry name" value="Hr_FBXL5"/>
</dbReference>
<dbReference type="Gene3D" id="1.20.120.520">
    <property type="entry name" value="nmb1532 protein domain like"/>
    <property type="match status" value="1"/>
</dbReference>